<accession>A0A5N6P9K2</accession>
<name>A0A5N6P9K2_9ASTR</name>
<sequence>MSKRARKQPQRSCRPPSRQDSGIFPSIVGRTNDGKSEVAIYSGELFSLAPHSTTSSTPYSGKHLGWSAARSTPCNAPARSDQ</sequence>
<evidence type="ECO:0000256" key="1">
    <source>
        <dbReference type="SAM" id="MobiDB-lite"/>
    </source>
</evidence>
<evidence type="ECO:0000313" key="3">
    <source>
        <dbReference type="Proteomes" id="UP000326396"/>
    </source>
</evidence>
<proteinExistence type="predicted"/>
<keyword evidence="3" id="KW-1185">Reference proteome</keyword>
<dbReference type="EMBL" id="SZYD01000005">
    <property type="protein sequence ID" value="KAD6118775.1"/>
    <property type="molecule type" value="Genomic_DNA"/>
</dbReference>
<feature type="region of interest" description="Disordered" evidence="1">
    <location>
        <begin position="1"/>
        <end position="32"/>
    </location>
</feature>
<organism evidence="2 3">
    <name type="scientific">Mikania micrantha</name>
    <name type="common">bitter vine</name>
    <dbReference type="NCBI Taxonomy" id="192012"/>
    <lineage>
        <taxon>Eukaryota</taxon>
        <taxon>Viridiplantae</taxon>
        <taxon>Streptophyta</taxon>
        <taxon>Embryophyta</taxon>
        <taxon>Tracheophyta</taxon>
        <taxon>Spermatophyta</taxon>
        <taxon>Magnoliopsida</taxon>
        <taxon>eudicotyledons</taxon>
        <taxon>Gunneridae</taxon>
        <taxon>Pentapetalae</taxon>
        <taxon>asterids</taxon>
        <taxon>campanulids</taxon>
        <taxon>Asterales</taxon>
        <taxon>Asteraceae</taxon>
        <taxon>Asteroideae</taxon>
        <taxon>Heliantheae alliance</taxon>
        <taxon>Eupatorieae</taxon>
        <taxon>Mikania</taxon>
    </lineage>
</organism>
<feature type="region of interest" description="Disordered" evidence="1">
    <location>
        <begin position="51"/>
        <end position="82"/>
    </location>
</feature>
<reference evidence="2 3" key="1">
    <citation type="submission" date="2019-05" db="EMBL/GenBank/DDBJ databases">
        <title>Mikania micrantha, genome provides insights into the molecular mechanism of rapid growth.</title>
        <authorList>
            <person name="Liu B."/>
        </authorList>
    </citation>
    <scope>NUCLEOTIDE SEQUENCE [LARGE SCALE GENOMIC DNA]</scope>
    <source>
        <strain evidence="2">NLD-2019</strain>
        <tissue evidence="2">Leaf</tissue>
    </source>
</reference>
<gene>
    <name evidence="2" type="ORF">E3N88_10046</name>
</gene>
<dbReference type="AlphaFoldDB" id="A0A5N6P9K2"/>
<evidence type="ECO:0000313" key="2">
    <source>
        <dbReference type="EMBL" id="KAD6118775.1"/>
    </source>
</evidence>
<dbReference type="Proteomes" id="UP000326396">
    <property type="component" value="Linkage Group LG13"/>
</dbReference>
<comment type="caution">
    <text evidence="2">The sequence shown here is derived from an EMBL/GenBank/DDBJ whole genome shotgun (WGS) entry which is preliminary data.</text>
</comment>
<protein>
    <submittedName>
        <fullName evidence="2">Uncharacterized protein</fullName>
    </submittedName>
</protein>